<dbReference type="GO" id="GO:0005739">
    <property type="term" value="C:mitochondrion"/>
    <property type="evidence" value="ECO:0007669"/>
    <property type="project" value="UniProtKB-SubCell"/>
</dbReference>
<evidence type="ECO:0000256" key="4">
    <source>
        <dbReference type="ARBA" id="ARBA00022946"/>
    </source>
</evidence>
<evidence type="ECO:0000313" key="10">
    <source>
        <dbReference type="Proteomes" id="UP000076632"/>
    </source>
</evidence>
<feature type="compositionally biased region" description="Acidic residues" evidence="7">
    <location>
        <begin position="398"/>
        <end position="407"/>
    </location>
</feature>
<evidence type="ECO:0000256" key="1">
    <source>
        <dbReference type="ARBA" id="ARBA00004173"/>
    </source>
</evidence>
<keyword evidence="5" id="KW-0496">Mitochondrion</keyword>
<dbReference type="Proteomes" id="UP000076632">
    <property type="component" value="Unassembled WGS sequence"/>
</dbReference>
<dbReference type="FunCoup" id="A0A165AFE5">
    <property type="interactions" value="15"/>
</dbReference>
<dbReference type="InterPro" id="IPR002575">
    <property type="entry name" value="Aminoglycoside_PTrfase"/>
</dbReference>
<feature type="region of interest" description="Disordered" evidence="7">
    <location>
        <begin position="27"/>
        <end position="54"/>
    </location>
</feature>
<evidence type="ECO:0000256" key="2">
    <source>
        <dbReference type="ARBA" id="ARBA00005543"/>
    </source>
</evidence>
<dbReference type="Gene3D" id="3.90.1200.10">
    <property type="match status" value="1"/>
</dbReference>
<comment type="subcellular location">
    <subcellularLocation>
        <location evidence="1">Mitochondrion</location>
    </subcellularLocation>
</comment>
<feature type="domain" description="Aminoglycoside phosphotransferase" evidence="8">
    <location>
        <begin position="115"/>
        <end position="378"/>
    </location>
</feature>
<dbReference type="PANTHER" id="PTHR36091:SF1">
    <property type="entry name" value="ALTERED INHERITANCE OF MITOCHONDRIA PROTEIN 9, MITOCHONDRIAL"/>
    <property type="match status" value="1"/>
</dbReference>
<gene>
    <name evidence="9" type="ORF">L228DRAFT_232990</name>
</gene>
<keyword evidence="4" id="KW-0809">Transit peptide</keyword>
<comment type="similarity">
    <text evidence="2">Belongs to the AIM9 family.</text>
</comment>
<accession>A0A165AFE5</accession>
<proteinExistence type="inferred from homology"/>
<dbReference type="InterPro" id="IPR051035">
    <property type="entry name" value="Mito_inheritance_9"/>
</dbReference>
<dbReference type="RefSeq" id="XP_018185942.1">
    <property type="nucleotide sequence ID" value="XM_018330614.1"/>
</dbReference>
<evidence type="ECO:0000256" key="6">
    <source>
        <dbReference type="ARBA" id="ARBA00031849"/>
    </source>
</evidence>
<evidence type="ECO:0000259" key="8">
    <source>
        <dbReference type="Pfam" id="PF01636"/>
    </source>
</evidence>
<feature type="region of interest" description="Disordered" evidence="7">
    <location>
        <begin position="398"/>
        <end position="418"/>
    </location>
</feature>
<dbReference type="InterPro" id="IPR011009">
    <property type="entry name" value="Kinase-like_dom_sf"/>
</dbReference>
<evidence type="ECO:0000313" key="9">
    <source>
        <dbReference type="EMBL" id="KZF20387.1"/>
    </source>
</evidence>
<protein>
    <recommendedName>
        <fullName evidence="3">Altered inheritance of mitochondria protein 9, mitochondrial</fullName>
    </recommendedName>
    <alternativeName>
        <fullName evidence="6">Found in mitochondrial proteome protein 29</fullName>
    </alternativeName>
</protein>
<dbReference type="STRING" id="1328760.A0A165AFE5"/>
<dbReference type="GeneID" id="28895751"/>
<dbReference type="OrthoDB" id="2831558at2759"/>
<dbReference type="InParanoid" id="A0A165AFE5"/>
<evidence type="ECO:0000256" key="7">
    <source>
        <dbReference type="SAM" id="MobiDB-lite"/>
    </source>
</evidence>
<evidence type="ECO:0000256" key="3">
    <source>
        <dbReference type="ARBA" id="ARBA00016197"/>
    </source>
</evidence>
<evidence type="ECO:0000256" key="5">
    <source>
        <dbReference type="ARBA" id="ARBA00023128"/>
    </source>
</evidence>
<feature type="compositionally biased region" description="Basic and acidic residues" evidence="7">
    <location>
        <begin position="408"/>
        <end position="418"/>
    </location>
</feature>
<reference evidence="9 10" key="1">
    <citation type="journal article" date="2016" name="Fungal Biol.">
        <title>The genome of Xylona heveae provides a window into fungal endophytism.</title>
        <authorList>
            <person name="Gazis R."/>
            <person name="Kuo A."/>
            <person name="Riley R."/>
            <person name="LaButti K."/>
            <person name="Lipzen A."/>
            <person name="Lin J."/>
            <person name="Amirebrahimi M."/>
            <person name="Hesse C.N."/>
            <person name="Spatafora J.W."/>
            <person name="Henrissat B."/>
            <person name="Hainaut M."/>
            <person name="Grigoriev I.V."/>
            <person name="Hibbett D.S."/>
        </authorList>
    </citation>
    <scope>NUCLEOTIDE SEQUENCE [LARGE SCALE GENOMIC DNA]</scope>
    <source>
        <strain evidence="9 10">TC161</strain>
    </source>
</reference>
<dbReference type="AlphaFoldDB" id="A0A165AFE5"/>
<dbReference type="Pfam" id="PF01636">
    <property type="entry name" value="APH"/>
    <property type="match status" value="1"/>
</dbReference>
<keyword evidence="10" id="KW-1185">Reference proteome</keyword>
<dbReference type="EMBL" id="KV407463">
    <property type="protein sequence ID" value="KZF20387.1"/>
    <property type="molecule type" value="Genomic_DNA"/>
</dbReference>
<dbReference type="SUPFAM" id="SSF56112">
    <property type="entry name" value="Protein kinase-like (PK-like)"/>
    <property type="match status" value="1"/>
</dbReference>
<organism evidence="9 10">
    <name type="scientific">Xylona heveae (strain CBS 132557 / TC161)</name>
    <dbReference type="NCBI Taxonomy" id="1328760"/>
    <lineage>
        <taxon>Eukaryota</taxon>
        <taxon>Fungi</taxon>
        <taxon>Dikarya</taxon>
        <taxon>Ascomycota</taxon>
        <taxon>Pezizomycotina</taxon>
        <taxon>Xylonomycetes</taxon>
        <taxon>Xylonales</taxon>
        <taxon>Xylonaceae</taxon>
        <taxon>Xylona</taxon>
    </lineage>
</organism>
<dbReference type="OMA" id="RLFHYCF"/>
<sequence length="581" mass="66316">MLQLWQRLSAPSLATQNLRLCSSSQRKISGMGRNPSAISRHPVPESLTTGTDSKEWTPRYDPYSYTGGRWLNRDELQRNSRHIPFDFSALCSRAISLCPGATNIVKNEKREGGFNRVFLFTMDNGSCVVARLPTSIVGPPRLTTNSEVATMTYLQSKDLLPIPKILDWNDDPLNPIGTEYIIQEHVLGIQLHQMWPTMNSVQHMLCTKALSLAMKKMSSLDFPTYGSLYFSDAPLDSHMKIPFEEGFCIGPHCSPVFWNRNPGELELYGDPSPNCGPWKDLTSYYLGLIETGFSRLPKEEDTIKRELIPHQGSIQDHIRLLQISQEVMQRLVKDKRIQDAAIPVLLHPDFHKRNIYVSAEDPTIITGLIDWQSTSIEPAFVYANETPDFAALPEELEELEEHEEDTLKDEQDERKVPGDKKREWKDALICYQTYDVCMKGLAPKLRPARLLDPTLFRLFHYCHTTWRDSAAAVRQELIELSAGWTELGLQGSCPFSPTEEELKEHARDYEDFETVQKLKLWLKSSLNTNSDGWVPNEIWDAARVAHRAAYDEWIQTARESESCGEDLTVAKADKLWPFDAR</sequence>
<name>A0A165AFE5_XYLHT</name>
<dbReference type="PANTHER" id="PTHR36091">
    <property type="entry name" value="ALTERED INHERITANCE OF MITOCHONDRIA PROTEIN 9, MITOCHONDRIAL"/>
    <property type="match status" value="1"/>
</dbReference>